<evidence type="ECO:0000313" key="7">
    <source>
        <dbReference type="EMBL" id="CAL4786260.1"/>
    </source>
</evidence>
<dbReference type="GO" id="GO:0008270">
    <property type="term" value="F:zinc ion binding"/>
    <property type="evidence" value="ECO:0007669"/>
    <property type="project" value="UniProtKB-KW"/>
</dbReference>
<dbReference type="EMBL" id="CAMXCT030002558">
    <property type="protein sequence ID" value="CAL4786260.1"/>
    <property type="molecule type" value="Genomic_DNA"/>
</dbReference>
<dbReference type="OrthoDB" id="1302410at2759"/>
<feature type="domain" description="RING-type" evidence="5">
    <location>
        <begin position="133"/>
        <end position="175"/>
    </location>
</feature>
<evidence type="ECO:0000256" key="4">
    <source>
        <dbReference type="PROSITE-ProRule" id="PRU00175"/>
    </source>
</evidence>
<evidence type="ECO:0000256" key="2">
    <source>
        <dbReference type="ARBA" id="ARBA00022771"/>
    </source>
</evidence>
<reference evidence="6" key="1">
    <citation type="submission" date="2022-10" db="EMBL/GenBank/DDBJ databases">
        <authorList>
            <person name="Chen Y."/>
            <person name="Dougan E. K."/>
            <person name="Chan C."/>
            <person name="Rhodes N."/>
            <person name="Thang M."/>
        </authorList>
    </citation>
    <scope>NUCLEOTIDE SEQUENCE</scope>
</reference>
<dbReference type="SUPFAM" id="SSF57850">
    <property type="entry name" value="RING/U-box"/>
    <property type="match status" value="1"/>
</dbReference>
<dbReference type="PANTHER" id="PTHR45931:SF3">
    <property type="entry name" value="RING ZINC FINGER-CONTAINING PROTEIN"/>
    <property type="match status" value="1"/>
</dbReference>
<evidence type="ECO:0000313" key="8">
    <source>
        <dbReference type="Proteomes" id="UP001152797"/>
    </source>
</evidence>
<evidence type="ECO:0000256" key="3">
    <source>
        <dbReference type="ARBA" id="ARBA00022833"/>
    </source>
</evidence>
<evidence type="ECO:0000259" key="5">
    <source>
        <dbReference type="PROSITE" id="PS50089"/>
    </source>
</evidence>
<dbReference type="EMBL" id="CAMXCT020002558">
    <property type="protein sequence ID" value="CAL1152323.1"/>
    <property type="molecule type" value="Genomic_DNA"/>
</dbReference>
<dbReference type="GO" id="GO:0061630">
    <property type="term" value="F:ubiquitin protein ligase activity"/>
    <property type="evidence" value="ECO:0007669"/>
    <property type="project" value="TreeGrafter"/>
</dbReference>
<reference evidence="7 8" key="2">
    <citation type="submission" date="2024-05" db="EMBL/GenBank/DDBJ databases">
        <authorList>
            <person name="Chen Y."/>
            <person name="Shah S."/>
            <person name="Dougan E. K."/>
            <person name="Thang M."/>
            <person name="Chan C."/>
        </authorList>
    </citation>
    <scope>NUCLEOTIDE SEQUENCE [LARGE SCALE GENOMIC DNA]</scope>
</reference>
<evidence type="ECO:0000256" key="1">
    <source>
        <dbReference type="ARBA" id="ARBA00022723"/>
    </source>
</evidence>
<dbReference type="Pfam" id="PF13639">
    <property type="entry name" value="zf-RING_2"/>
    <property type="match status" value="1"/>
</dbReference>
<keyword evidence="2 4" id="KW-0863">Zinc-finger</keyword>
<dbReference type="GO" id="GO:0005634">
    <property type="term" value="C:nucleus"/>
    <property type="evidence" value="ECO:0007669"/>
    <property type="project" value="TreeGrafter"/>
</dbReference>
<organism evidence="6">
    <name type="scientific">Cladocopium goreaui</name>
    <dbReference type="NCBI Taxonomy" id="2562237"/>
    <lineage>
        <taxon>Eukaryota</taxon>
        <taxon>Sar</taxon>
        <taxon>Alveolata</taxon>
        <taxon>Dinophyceae</taxon>
        <taxon>Suessiales</taxon>
        <taxon>Symbiodiniaceae</taxon>
        <taxon>Cladocopium</taxon>
    </lineage>
</organism>
<gene>
    <name evidence="6" type="ORF">C1SCF055_LOCUS25205</name>
</gene>
<accession>A0A9P1CXZ1</accession>
<keyword evidence="1" id="KW-0479">Metal-binding</keyword>
<dbReference type="AlphaFoldDB" id="A0A9P1CXZ1"/>
<name>A0A9P1CXZ1_9DINO</name>
<proteinExistence type="predicted"/>
<dbReference type="Proteomes" id="UP001152797">
    <property type="component" value="Unassembled WGS sequence"/>
</dbReference>
<dbReference type="InterPro" id="IPR001841">
    <property type="entry name" value="Znf_RING"/>
</dbReference>
<dbReference type="PROSITE" id="PS50089">
    <property type="entry name" value="ZF_RING_2"/>
    <property type="match status" value="1"/>
</dbReference>
<evidence type="ECO:0000313" key="6">
    <source>
        <dbReference type="EMBL" id="CAI3998948.1"/>
    </source>
</evidence>
<dbReference type="Gene3D" id="3.30.40.10">
    <property type="entry name" value="Zinc/RING finger domain, C3HC4 (zinc finger)"/>
    <property type="match status" value="1"/>
</dbReference>
<protein>
    <submittedName>
        <fullName evidence="7">RING finger protein 122</fullName>
    </submittedName>
</protein>
<comment type="caution">
    <text evidence="6">The sequence shown here is derived from an EMBL/GenBank/DDBJ whole genome shotgun (WGS) entry which is preliminary data.</text>
</comment>
<dbReference type="InterPro" id="IPR013083">
    <property type="entry name" value="Znf_RING/FYVE/PHD"/>
</dbReference>
<dbReference type="GO" id="GO:0006511">
    <property type="term" value="P:ubiquitin-dependent protein catabolic process"/>
    <property type="evidence" value="ECO:0007669"/>
    <property type="project" value="TreeGrafter"/>
</dbReference>
<keyword evidence="8" id="KW-1185">Reference proteome</keyword>
<dbReference type="EMBL" id="CAMXCT010002558">
    <property type="protein sequence ID" value="CAI3998948.1"/>
    <property type="molecule type" value="Genomic_DNA"/>
</dbReference>
<sequence length="181" mass="20545">MGGLLSKMRPSLLKQKSPNLTCQCWPWCTSRRRNQTWVHNRGFGASSTAIRRSGSGESRVLYTSSAPQWQEHRLPCGLMPSQVSELLDRDITPDDYEMLLQLDDALSRPTADKQSLEKSLQSVRAKEVLDQMCSVCLHPFERNDAVSALPCSHIFHEDCISRWLLERCTSCPLCNDCIKMS</sequence>
<dbReference type="InterPro" id="IPR051834">
    <property type="entry name" value="RING_finger_E3_ligase"/>
</dbReference>
<dbReference type="SMART" id="SM00184">
    <property type="entry name" value="RING"/>
    <property type="match status" value="1"/>
</dbReference>
<keyword evidence="3" id="KW-0862">Zinc</keyword>
<dbReference type="PANTHER" id="PTHR45931">
    <property type="entry name" value="SI:CH211-59O9.10"/>
    <property type="match status" value="1"/>
</dbReference>